<evidence type="ECO:0000256" key="3">
    <source>
        <dbReference type="ARBA" id="ARBA00022553"/>
    </source>
</evidence>
<dbReference type="Pfam" id="PF00072">
    <property type="entry name" value="Response_reg"/>
    <property type="match status" value="1"/>
</dbReference>
<dbReference type="InterPro" id="IPR041522">
    <property type="entry name" value="CdaR_GGDEF"/>
</dbReference>
<dbReference type="GO" id="GO:0000160">
    <property type="term" value="P:phosphorelay signal transduction system"/>
    <property type="evidence" value="ECO:0007669"/>
    <property type="project" value="UniProtKB-KW"/>
</dbReference>
<keyword evidence="2" id="KW-0963">Cytoplasm</keyword>
<evidence type="ECO:0000313" key="11">
    <source>
        <dbReference type="EMBL" id="ANY66765.1"/>
    </source>
</evidence>
<dbReference type="InterPro" id="IPR001789">
    <property type="entry name" value="Sig_transdc_resp-reg_receiver"/>
</dbReference>
<evidence type="ECO:0000256" key="5">
    <source>
        <dbReference type="ARBA" id="ARBA00023015"/>
    </source>
</evidence>
<keyword evidence="7" id="KW-0804">Transcription</keyword>
<dbReference type="InterPro" id="IPR009057">
    <property type="entry name" value="Homeodomain-like_sf"/>
</dbReference>
<dbReference type="InterPro" id="IPR018060">
    <property type="entry name" value="HTH_AraC"/>
</dbReference>
<dbReference type="GO" id="GO:0043565">
    <property type="term" value="F:sequence-specific DNA binding"/>
    <property type="evidence" value="ECO:0007669"/>
    <property type="project" value="InterPro"/>
</dbReference>
<evidence type="ECO:0000256" key="6">
    <source>
        <dbReference type="ARBA" id="ARBA00023125"/>
    </source>
</evidence>
<dbReference type="SUPFAM" id="SSF52172">
    <property type="entry name" value="CheY-like"/>
    <property type="match status" value="1"/>
</dbReference>
<dbReference type="InterPro" id="IPR011006">
    <property type="entry name" value="CheY-like_superfamily"/>
</dbReference>
<proteinExistence type="predicted"/>
<dbReference type="InterPro" id="IPR051552">
    <property type="entry name" value="HptR"/>
</dbReference>
<dbReference type="RefSeq" id="WP_099518050.1">
    <property type="nucleotide sequence ID" value="NZ_CP016808.1"/>
</dbReference>
<keyword evidence="5" id="KW-0805">Transcription regulation</keyword>
<dbReference type="PRINTS" id="PR00032">
    <property type="entry name" value="HTHARAC"/>
</dbReference>
<evidence type="ECO:0000259" key="9">
    <source>
        <dbReference type="PROSITE" id="PS01124"/>
    </source>
</evidence>
<dbReference type="Pfam" id="PF17853">
    <property type="entry name" value="GGDEF_2"/>
    <property type="match status" value="1"/>
</dbReference>
<keyword evidence="3 8" id="KW-0597">Phosphoprotein</keyword>
<evidence type="ECO:0000256" key="2">
    <source>
        <dbReference type="ARBA" id="ARBA00022490"/>
    </source>
</evidence>
<reference evidence="11" key="1">
    <citation type="submission" date="2016-08" db="EMBL/GenBank/DDBJ databases">
        <title>Complete Genome Seqeunce of Paenibacillus sp. BIHB 4019 from tea rhizoplane.</title>
        <authorList>
            <person name="Thakur R."/>
            <person name="Swarnkar M.K."/>
            <person name="Gulati A."/>
        </authorList>
    </citation>
    <scope>NUCLEOTIDE SEQUENCE [LARGE SCALE GENOMIC DNA]</scope>
    <source>
        <strain evidence="11">BIHB4019</strain>
    </source>
</reference>
<name>A0A1B2DGE7_9BACL</name>
<dbReference type="PROSITE" id="PS50110">
    <property type="entry name" value="RESPONSE_REGULATORY"/>
    <property type="match status" value="1"/>
</dbReference>
<protein>
    <submittedName>
        <fullName evidence="11">DNA-binding response regulator</fullName>
    </submittedName>
</protein>
<evidence type="ECO:0000256" key="4">
    <source>
        <dbReference type="ARBA" id="ARBA00023012"/>
    </source>
</evidence>
<dbReference type="InterPro" id="IPR018062">
    <property type="entry name" value="HTH_AraC-typ_CS"/>
</dbReference>
<dbReference type="SMART" id="SM00342">
    <property type="entry name" value="HTH_ARAC"/>
    <property type="match status" value="1"/>
</dbReference>
<evidence type="ECO:0000256" key="7">
    <source>
        <dbReference type="ARBA" id="ARBA00023163"/>
    </source>
</evidence>
<dbReference type="PANTHER" id="PTHR42713">
    <property type="entry name" value="HISTIDINE KINASE-RELATED"/>
    <property type="match status" value="1"/>
</dbReference>
<dbReference type="InterPro" id="IPR020449">
    <property type="entry name" value="Tscrpt_reg_AraC-type_HTH"/>
</dbReference>
<organism evidence="11">
    <name type="scientific">Paenibacillus sp. BIHB 4019</name>
    <dbReference type="NCBI Taxonomy" id="1870819"/>
    <lineage>
        <taxon>Bacteria</taxon>
        <taxon>Bacillati</taxon>
        <taxon>Bacillota</taxon>
        <taxon>Bacilli</taxon>
        <taxon>Bacillales</taxon>
        <taxon>Paenibacillaceae</taxon>
        <taxon>Paenibacillus</taxon>
    </lineage>
</organism>
<evidence type="ECO:0000256" key="8">
    <source>
        <dbReference type="PROSITE-ProRule" id="PRU00169"/>
    </source>
</evidence>
<dbReference type="Gene3D" id="3.40.50.2300">
    <property type="match status" value="1"/>
</dbReference>
<evidence type="ECO:0000259" key="10">
    <source>
        <dbReference type="PROSITE" id="PS50110"/>
    </source>
</evidence>
<dbReference type="GO" id="GO:0003700">
    <property type="term" value="F:DNA-binding transcription factor activity"/>
    <property type="evidence" value="ECO:0007669"/>
    <property type="project" value="InterPro"/>
</dbReference>
<dbReference type="Pfam" id="PF12833">
    <property type="entry name" value="HTH_18"/>
    <property type="match status" value="1"/>
</dbReference>
<evidence type="ECO:0000256" key="1">
    <source>
        <dbReference type="ARBA" id="ARBA00004496"/>
    </source>
</evidence>
<dbReference type="GO" id="GO:0005737">
    <property type="term" value="C:cytoplasm"/>
    <property type="evidence" value="ECO:0007669"/>
    <property type="project" value="UniProtKB-SubCell"/>
</dbReference>
<dbReference type="EMBL" id="CP016808">
    <property type="protein sequence ID" value="ANY66765.1"/>
    <property type="molecule type" value="Genomic_DNA"/>
</dbReference>
<dbReference type="PANTHER" id="PTHR42713:SF3">
    <property type="entry name" value="TRANSCRIPTIONAL REGULATORY PROTEIN HPTR"/>
    <property type="match status" value="1"/>
</dbReference>
<feature type="domain" description="Response regulatory" evidence="10">
    <location>
        <begin position="4"/>
        <end position="121"/>
    </location>
</feature>
<comment type="subcellular location">
    <subcellularLocation>
        <location evidence="1">Cytoplasm</location>
    </subcellularLocation>
</comment>
<feature type="domain" description="HTH araC/xylS-type" evidence="9">
    <location>
        <begin position="447"/>
        <end position="545"/>
    </location>
</feature>
<dbReference type="PROSITE" id="PS01124">
    <property type="entry name" value="HTH_ARAC_FAMILY_2"/>
    <property type="match status" value="1"/>
</dbReference>
<feature type="modified residue" description="4-aspartylphosphate" evidence="8">
    <location>
        <position position="56"/>
    </location>
</feature>
<dbReference type="PROSITE" id="PS00041">
    <property type="entry name" value="HTH_ARAC_FAMILY_1"/>
    <property type="match status" value="1"/>
</dbReference>
<sequence length="549" mass="61378">MKHTVLIIDDEEPLREAIRLLGDWEGLGIGQVLEAADGLNGLRMLAEQKVDLAIVDMKMPGLNGAELLQTVQQQYPGLLTIVVSGYNDFEYTRQAIRSKVVDYLLKPVNRIELNQALRKAMDVLEAKRRQESDFIAQNITLNLSLPGLKEKMYLSILERSFKQQANEAFLPLIGADDKANRFVVVLLRILNLDQIRRSRFHGDTELLHFAASNVVNEVAGAHFQAFSFANPKQERELFAILTMNGGGAADAAYRALHQVNAIAATLQRLFGIRVAAGIGGPVKAALDMAASFEEARSALGEMELLRMNGAAAVRAAAGAEKRQQKEGLSLPGRMAAIRQALAGDNLQQASSIISELARSWQEADRLSLGEADRIIREGIVLLGDLALELGVPQERLPAGSEESLRSWGLSLDFATFEQFAALLQRLLGFYHEQLRAAQAVQKPFDIADIKAHIDRYYFEDIKISLYTDKYFLSREYLMKLFKQQFGCGIHEYVQKVRMDKARELLDDSALKIQDISELLGYKDKNYFSKAFRNYYSLSPSEYRSSKGNV</sequence>
<keyword evidence="6 11" id="KW-0238">DNA-binding</keyword>
<dbReference type="CDD" id="cd17536">
    <property type="entry name" value="REC_YesN-like"/>
    <property type="match status" value="1"/>
</dbReference>
<gene>
    <name evidence="11" type="ORF">BBD42_10040</name>
</gene>
<accession>A0A1B2DGE7</accession>
<dbReference type="AlphaFoldDB" id="A0A1B2DGE7"/>
<dbReference type="Gene3D" id="1.10.10.60">
    <property type="entry name" value="Homeodomain-like"/>
    <property type="match status" value="2"/>
</dbReference>
<keyword evidence="4" id="KW-0902">Two-component regulatory system</keyword>
<dbReference type="SUPFAM" id="SSF46689">
    <property type="entry name" value="Homeodomain-like"/>
    <property type="match status" value="1"/>
</dbReference>
<dbReference type="SMART" id="SM00448">
    <property type="entry name" value="REC"/>
    <property type="match status" value="1"/>
</dbReference>